<dbReference type="EMBL" id="BIFS01000002">
    <property type="protein sequence ID" value="GCE22349.1"/>
    <property type="molecule type" value="Genomic_DNA"/>
</dbReference>
<dbReference type="InterPro" id="IPR006311">
    <property type="entry name" value="TAT_signal"/>
</dbReference>
<dbReference type="InterPro" id="IPR000914">
    <property type="entry name" value="SBP_5_dom"/>
</dbReference>
<dbReference type="GO" id="GO:0042597">
    <property type="term" value="C:periplasmic space"/>
    <property type="evidence" value="ECO:0007669"/>
    <property type="project" value="UniProtKB-ARBA"/>
</dbReference>
<dbReference type="Gene3D" id="3.90.76.10">
    <property type="entry name" value="Dipeptide-binding Protein, Domain 1"/>
    <property type="match status" value="1"/>
</dbReference>
<dbReference type="InterPro" id="IPR039424">
    <property type="entry name" value="SBP_5"/>
</dbReference>
<dbReference type="Gene3D" id="3.10.105.10">
    <property type="entry name" value="Dipeptide-binding Protein, Domain 3"/>
    <property type="match status" value="1"/>
</dbReference>
<evidence type="ECO:0000313" key="3">
    <source>
        <dbReference type="Proteomes" id="UP000287188"/>
    </source>
</evidence>
<dbReference type="PIRSF" id="PIRSF002741">
    <property type="entry name" value="MppA"/>
    <property type="match status" value="1"/>
</dbReference>
<dbReference type="GO" id="GO:0015833">
    <property type="term" value="P:peptide transport"/>
    <property type="evidence" value="ECO:0007669"/>
    <property type="project" value="TreeGrafter"/>
</dbReference>
<dbReference type="SUPFAM" id="SSF53850">
    <property type="entry name" value="Periplasmic binding protein-like II"/>
    <property type="match status" value="1"/>
</dbReference>
<accession>A0A402ATF9</accession>
<name>A0A402ATF9_9CHLR</name>
<dbReference type="PROSITE" id="PS51318">
    <property type="entry name" value="TAT"/>
    <property type="match status" value="1"/>
</dbReference>
<organism evidence="2 3">
    <name type="scientific">Dictyobacter kobayashii</name>
    <dbReference type="NCBI Taxonomy" id="2014872"/>
    <lineage>
        <taxon>Bacteria</taxon>
        <taxon>Bacillati</taxon>
        <taxon>Chloroflexota</taxon>
        <taxon>Ktedonobacteria</taxon>
        <taxon>Ktedonobacterales</taxon>
        <taxon>Dictyobacteraceae</taxon>
        <taxon>Dictyobacter</taxon>
    </lineage>
</organism>
<dbReference type="OrthoDB" id="9772924at2"/>
<dbReference type="Proteomes" id="UP000287188">
    <property type="component" value="Unassembled WGS sequence"/>
</dbReference>
<dbReference type="InterPro" id="IPR030678">
    <property type="entry name" value="Peptide/Ni-bd"/>
</dbReference>
<dbReference type="Gene3D" id="3.40.190.10">
    <property type="entry name" value="Periplasmic binding protein-like II"/>
    <property type="match status" value="1"/>
</dbReference>
<feature type="domain" description="Solute-binding protein family 5" evidence="1">
    <location>
        <begin position="115"/>
        <end position="496"/>
    </location>
</feature>
<keyword evidence="3" id="KW-1185">Reference proteome</keyword>
<reference evidence="3" key="1">
    <citation type="submission" date="2018-12" db="EMBL/GenBank/DDBJ databases">
        <title>Tengunoibacter tsumagoiensis gen. nov., sp. nov., Dictyobacter kobayashii sp. nov., D. alpinus sp. nov., and D. joshuensis sp. nov. and description of Dictyobacteraceae fam. nov. within the order Ktedonobacterales isolated from Tengu-no-mugimeshi.</title>
        <authorList>
            <person name="Wang C.M."/>
            <person name="Zheng Y."/>
            <person name="Sakai Y."/>
            <person name="Toyoda A."/>
            <person name="Minakuchi Y."/>
            <person name="Abe K."/>
            <person name="Yokota A."/>
            <person name="Yabe S."/>
        </authorList>
    </citation>
    <scope>NUCLEOTIDE SEQUENCE [LARGE SCALE GENOMIC DNA]</scope>
    <source>
        <strain evidence="3">Uno11</strain>
    </source>
</reference>
<evidence type="ECO:0000313" key="2">
    <source>
        <dbReference type="EMBL" id="GCE22349.1"/>
    </source>
</evidence>
<dbReference type="GO" id="GO:0043190">
    <property type="term" value="C:ATP-binding cassette (ABC) transporter complex"/>
    <property type="evidence" value="ECO:0007669"/>
    <property type="project" value="InterPro"/>
</dbReference>
<comment type="caution">
    <text evidence="2">The sequence shown here is derived from an EMBL/GenBank/DDBJ whole genome shotgun (WGS) entry which is preliminary data.</text>
</comment>
<evidence type="ECO:0000259" key="1">
    <source>
        <dbReference type="Pfam" id="PF00496"/>
    </source>
</evidence>
<gene>
    <name evidence="2" type="ORF">KDK_61490</name>
</gene>
<dbReference type="PANTHER" id="PTHR30290:SF16">
    <property type="entry name" value="OLIGOPEPTIDE ABC TRANSPORTER, PERIPLASMIC OLIGOPEPTIDE-BINDING PROTEIN"/>
    <property type="match status" value="1"/>
</dbReference>
<proteinExistence type="predicted"/>
<sequence length="603" mass="68113">MSEQPYVEQPHTEQLDNPVELSMSRRQVLQLMLLTGGSLALGNVLAACSDSSSQKQQSQSLSPTPRNQTVIIDQSPQFAVFDSFNPFIPNGQEYETGFGQICKEFLFYFNMVSGEIKPWLATGWKYNSNHTQLTLSLNPKVHWNDGTAFTSKDVVFTIQMLLGNTALIGSSNYTPYVQKVSAPDDHTVVFDLKSSNPRFHYNFICGIVGSQEIVPEHIWSKQNPMSFKGSPPVWTGPYKIDRTIPSQFMYVWKKDPNYWNKDELDPKPEYVVYRTAPSVDSEVEQFKRAQVDVPAFDYQHAVALKSSYSNIIIETKFRDPCPRAIGINSDPSKGLLADPRMHWAISYLIDRKTLGSTVWFVPTPPAQYPWADYPANDKWSDPAVASKYPLTYDPQKAKDLLDQMGARADSSGKRSYKGQPLQYEIMTTAKVGDPEYINGQKLADGLNSVGVGATIRFYESSVWTNKLNNGQFDITTWWLCGNVFDPGQLYTGFETSRTKPINQDASTGGNVLRSQYKDLSDLAVKLDNADPSASENKQLFSQALDAYYREMPLIPLYQTTYPTIFNNSYWTNWPTDDNLYQVPSNWWGQFLFVIGSIKPTGKA</sequence>
<protein>
    <submittedName>
        <fullName evidence="2">ABC transporter substrate-binding protein</fullName>
    </submittedName>
</protein>
<dbReference type="GO" id="GO:1904680">
    <property type="term" value="F:peptide transmembrane transporter activity"/>
    <property type="evidence" value="ECO:0007669"/>
    <property type="project" value="TreeGrafter"/>
</dbReference>
<dbReference type="Pfam" id="PF00496">
    <property type="entry name" value="SBP_bac_5"/>
    <property type="match status" value="1"/>
</dbReference>
<dbReference type="PANTHER" id="PTHR30290">
    <property type="entry name" value="PERIPLASMIC BINDING COMPONENT OF ABC TRANSPORTER"/>
    <property type="match status" value="1"/>
</dbReference>
<dbReference type="AlphaFoldDB" id="A0A402ATF9"/>
<dbReference type="CDD" id="cd08509">
    <property type="entry name" value="PBP2_TmCBP_oligosaccharides_like"/>
    <property type="match status" value="1"/>
</dbReference>
<dbReference type="RefSeq" id="WP_126555054.1">
    <property type="nucleotide sequence ID" value="NZ_BIFS01000002.1"/>
</dbReference>